<evidence type="ECO:0008006" key="5">
    <source>
        <dbReference type="Google" id="ProtNLM"/>
    </source>
</evidence>
<proteinExistence type="predicted"/>
<dbReference type="InterPro" id="IPR028098">
    <property type="entry name" value="Glyco_trans_4-like_N"/>
</dbReference>
<comment type="caution">
    <text evidence="3">The sequence shown here is derived from an EMBL/GenBank/DDBJ whole genome shotgun (WGS) entry which is preliminary data.</text>
</comment>
<dbReference type="Gene3D" id="3.40.50.2000">
    <property type="entry name" value="Glycogen Phosphorylase B"/>
    <property type="match status" value="2"/>
</dbReference>
<dbReference type="EMBL" id="MEZV01000052">
    <property type="protein sequence ID" value="OGD65772.1"/>
    <property type="molecule type" value="Genomic_DNA"/>
</dbReference>
<feature type="domain" description="Glycosyltransferase subfamily 4-like N-terminal" evidence="2">
    <location>
        <begin position="14"/>
        <end position="188"/>
    </location>
</feature>
<accession>A0A1F5EEC0</accession>
<organism evidence="3 4">
    <name type="scientific">Candidatus Berkelbacteria bacterium RIFCSPHIGHO2_12_FULL_36_9</name>
    <dbReference type="NCBI Taxonomy" id="1797469"/>
    <lineage>
        <taxon>Bacteria</taxon>
        <taxon>Candidatus Berkelbacteria</taxon>
    </lineage>
</organism>
<dbReference type="PANTHER" id="PTHR45947:SF3">
    <property type="entry name" value="SULFOQUINOVOSYL TRANSFERASE SQD2"/>
    <property type="match status" value="1"/>
</dbReference>
<sequence length="363" mass="41844">MKVAFVHEFLTQLGGAEKVLEALCELFPDPPIYTLVYDKNKTGAVFGKRDIRTSFVQKLPFGISKYKWYLVFYPKAIESFDLSEYDLIISDSSAFAKGAIRAKNAVHICYCHTPTRYLWQIPDFYVKTAKIPWPITKIMPMVLNWLKKWDFKAAQRPDHFIANSQEVQERIKTYYHRDSEIIYPFVDFNQFALSKNTKNYYLLAGRIVPYKRYDIVIRAFDKLGLPLKVVGSGYGLEDLKKIAKSDKIEFVGWVPDSEKIKYLGGAKALIFPAEEDFGIVMLEAMASGCPVIAFKKAGALEIVREGINGMFFDNQTSESVIEAIKKFNPKRFDPRLIRQSSLKFDKKIFQEKIKKFILGHINM</sequence>
<dbReference type="InterPro" id="IPR050194">
    <property type="entry name" value="Glycosyltransferase_grp1"/>
</dbReference>
<dbReference type="STRING" id="1797469.A3F08_01675"/>
<dbReference type="Pfam" id="PF00534">
    <property type="entry name" value="Glycos_transf_1"/>
    <property type="match status" value="1"/>
</dbReference>
<gene>
    <name evidence="3" type="ORF">A3F08_01675</name>
</gene>
<dbReference type="InterPro" id="IPR001296">
    <property type="entry name" value="Glyco_trans_1"/>
</dbReference>
<name>A0A1F5EEC0_9BACT</name>
<feature type="domain" description="Glycosyl transferase family 1" evidence="1">
    <location>
        <begin position="193"/>
        <end position="327"/>
    </location>
</feature>
<dbReference type="Pfam" id="PF13439">
    <property type="entry name" value="Glyco_transf_4"/>
    <property type="match status" value="1"/>
</dbReference>
<reference evidence="3 4" key="1">
    <citation type="journal article" date="2016" name="Nat. Commun.">
        <title>Thousands of microbial genomes shed light on interconnected biogeochemical processes in an aquifer system.</title>
        <authorList>
            <person name="Anantharaman K."/>
            <person name="Brown C.T."/>
            <person name="Hug L.A."/>
            <person name="Sharon I."/>
            <person name="Castelle C.J."/>
            <person name="Probst A.J."/>
            <person name="Thomas B.C."/>
            <person name="Singh A."/>
            <person name="Wilkins M.J."/>
            <person name="Karaoz U."/>
            <person name="Brodie E.L."/>
            <person name="Williams K.H."/>
            <person name="Hubbard S.S."/>
            <person name="Banfield J.F."/>
        </authorList>
    </citation>
    <scope>NUCLEOTIDE SEQUENCE [LARGE SCALE GENOMIC DNA]</scope>
</reference>
<dbReference type="SUPFAM" id="SSF53756">
    <property type="entry name" value="UDP-Glycosyltransferase/glycogen phosphorylase"/>
    <property type="match status" value="1"/>
</dbReference>
<protein>
    <recommendedName>
        <fullName evidence="5">Glycosyl transferase family 1 domain-containing protein</fullName>
    </recommendedName>
</protein>
<evidence type="ECO:0000313" key="4">
    <source>
        <dbReference type="Proteomes" id="UP000176451"/>
    </source>
</evidence>
<dbReference type="PANTHER" id="PTHR45947">
    <property type="entry name" value="SULFOQUINOVOSYL TRANSFERASE SQD2"/>
    <property type="match status" value="1"/>
</dbReference>
<dbReference type="AlphaFoldDB" id="A0A1F5EEC0"/>
<evidence type="ECO:0000259" key="2">
    <source>
        <dbReference type="Pfam" id="PF13439"/>
    </source>
</evidence>
<dbReference type="GO" id="GO:0016757">
    <property type="term" value="F:glycosyltransferase activity"/>
    <property type="evidence" value="ECO:0007669"/>
    <property type="project" value="InterPro"/>
</dbReference>
<evidence type="ECO:0000313" key="3">
    <source>
        <dbReference type="EMBL" id="OGD65772.1"/>
    </source>
</evidence>
<dbReference type="Proteomes" id="UP000176451">
    <property type="component" value="Unassembled WGS sequence"/>
</dbReference>
<evidence type="ECO:0000259" key="1">
    <source>
        <dbReference type="Pfam" id="PF00534"/>
    </source>
</evidence>